<name>G9E5S6_MPSP1</name>
<evidence type="ECO:0000313" key="3">
    <source>
        <dbReference type="Proteomes" id="UP000232710"/>
    </source>
</evidence>
<organism evidence="2 3">
    <name type="scientific">Micromonas pusilla virus SP1</name>
    <name type="common">MpV-SP1</name>
    <dbReference type="NCBI Taxonomy" id="373996"/>
    <lineage>
        <taxon>Viruses</taxon>
        <taxon>Varidnaviria</taxon>
        <taxon>Bamfordvirae</taxon>
        <taxon>Nucleocytoviricota</taxon>
        <taxon>Megaviricetes</taxon>
        <taxon>Algavirales</taxon>
        <taxon>Phycodnaviridae</taxon>
        <taxon>Prasinovirus</taxon>
        <taxon>Prasinovirus micromonas</taxon>
    </lineage>
</organism>
<reference evidence="2 3" key="1">
    <citation type="submission" date="2010-12" db="EMBL/GenBank/DDBJ databases">
        <title>The Genome Sequence of Micromonas pusilla virus SP1.</title>
        <authorList>
            <consortium name="The Broad Institute Genome Sequencing Platform"/>
            <person name="Henn M.R."/>
            <person name="Suttle C."/>
            <person name="Winget D."/>
            <person name="Chan A."/>
            <person name="Levin J."/>
            <person name="Malboeuf C."/>
            <person name="Casali M."/>
            <person name="Russ C."/>
            <person name="Lennon N."/>
            <person name="Chapman S.B."/>
            <person name="Erlich R."/>
            <person name="Young S.K."/>
            <person name="Yandava C."/>
            <person name="Zeng Q."/>
            <person name="Alvarado L."/>
            <person name="Anderson S."/>
            <person name="Berlin A."/>
            <person name="Chen Z."/>
            <person name="Freedman E."/>
            <person name="Gellesch M."/>
            <person name="Goldberg J."/>
            <person name="Green L."/>
            <person name="Griggs A."/>
            <person name="Gujja S."/>
            <person name="Heilman E.R."/>
            <person name="Heiman D."/>
            <person name="Hollinger A."/>
            <person name="Howarth C."/>
            <person name="Larson L."/>
            <person name="Mehta T."/>
            <person name="Pearson M."/>
            <person name="Roberts A."/>
            <person name="Ryan E."/>
            <person name="Saif S."/>
            <person name="Shea T."/>
            <person name="Shenoy N."/>
            <person name="Sisk P."/>
            <person name="Stolte C."/>
            <person name="Sykes S."/>
            <person name="White J."/>
            <person name="Haas B."/>
            <person name="Nusbaum C."/>
            <person name="Birren B."/>
        </authorList>
    </citation>
    <scope>NUCLEOTIDE SEQUENCE [LARGE SCALE GENOMIC DNA]</scope>
    <source>
        <strain evidence="2 3">SP1</strain>
    </source>
</reference>
<organismHost>
    <name type="scientific">Micromonas pusilla</name>
    <name type="common">Picoplanktonic green alga</name>
    <name type="synonym">Chromulina pusilla</name>
    <dbReference type="NCBI Taxonomy" id="38833"/>
</organismHost>
<dbReference type="EMBL" id="JF974320">
    <property type="protein sequence ID" value="AET84995.1"/>
    <property type="molecule type" value="Genomic_DNA"/>
</dbReference>
<evidence type="ECO:0000313" key="2">
    <source>
        <dbReference type="EMBL" id="AET84995.1"/>
    </source>
</evidence>
<keyword evidence="1" id="KW-0472">Membrane</keyword>
<proteinExistence type="predicted"/>
<protein>
    <submittedName>
        <fullName evidence="2">Uncharacterized protein</fullName>
    </submittedName>
</protein>
<sequence>MERRIIFISVSIITLLVLVILRRRQNRETYAPGVGVGVDNKLLIEKYIKDNGKVLSEKPYLIYGLFKQITGDDKILNNVVTLAKKNDVTKLLEILGSI</sequence>
<accession>G9E5S6</accession>
<keyword evidence="3" id="KW-1185">Reference proteome</keyword>
<evidence type="ECO:0000256" key="1">
    <source>
        <dbReference type="SAM" id="Phobius"/>
    </source>
</evidence>
<dbReference type="Proteomes" id="UP000232710">
    <property type="component" value="Segment"/>
</dbReference>
<keyword evidence="1" id="KW-0812">Transmembrane</keyword>
<keyword evidence="1" id="KW-1133">Transmembrane helix</keyword>
<gene>
    <name evidence="2" type="ORF">MPXG_00197</name>
</gene>
<feature type="transmembrane region" description="Helical" evidence="1">
    <location>
        <begin position="6"/>
        <end position="21"/>
    </location>
</feature>